<evidence type="ECO:0000256" key="1">
    <source>
        <dbReference type="SAM" id="MobiDB-lite"/>
    </source>
</evidence>
<protein>
    <submittedName>
        <fullName evidence="2">Uncharacterized protein</fullName>
    </submittedName>
</protein>
<evidence type="ECO:0000313" key="2">
    <source>
        <dbReference type="EMBL" id="KAE9406764.1"/>
    </source>
</evidence>
<keyword evidence="3" id="KW-1185">Reference proteome</keyword>
<dbReference type="AlphaFoldDB" id="A0A6A4ID89"/>
<reference evidence="2" key="1">
    <citation type="journal article" date="2019" name="Environ. Microbiol.">
        <title>Fungal ecological strategies reflected in gene transcription - a case study of two litter decomposers.</title>
        <authorList>
            <person name="Barbi F."/>
            <person name="Kohler A."/>
            <person name="Barry K."/>
            <person name="Baskaran P."/>
            <person name="Daum C."/>
            <person name="Fauchery L."/>
            <person name="Ihrmark K."/>
            <person name="Kuo A."/>
            <person name="LaButti K."/>
            <person name="Lipzen A."/>
            <person name="Morin E."/>
            <person name="Grigoriev I.V."/>
            <person name="Henrissat B."/>
            <person name="Lindahl B."/>
            <person name="Martin F."/>
        </authorList>
    </citation>
    <scope>NUCLEOTIDE SEQUENCE</scope>
    <source>
        <strain evidence="2">JB14</strain>
    </source>
</reference>
<evidence type="ECO:0000313" key="3">
    <source>
        <dbReference type="Proteomes" id="UP000799118"/>
    </source>
</evidence>
<organism evidence="2 3">
    <name type="scientific">Gymnopus androsaceus JB14</name>
    <dbReference type="NCBI Taxonomy" id="1447944"/>
    <lineage>
        <taxon>Eukaryota</taxon>
        <taxon>Fungi</taxon>
        <taxon>Dikarya</taxon>
        <taxon>Basidiomycota</taxon>
        <taxon>Agaricomycotina</taxon>
        <taxon>Agaricomycetes</taxon>
        <taxon>Agaricomycetidae</taxon>
        <taxon>Agaricales</taxon>
        <taxon>Marasmiineae</taxon>
        <taxon>Omphalotaceae</taxon>
        <taxon>Gymnopus</taxon>
    </lineage>
</organism>
<gene>
    <name evidence="2" type="ORF">BT96DRAFT_1014710</name>
</gene>
<dbReference type="EMBL" id="ML769400">
    <property type="protein sequence ID" value="KAE9406764.1"/>
    <property type="molecule type" value="Genomic_DNA"/>
</dbReference>
<dbReference type="Proteomes" id="UP000799118">
    <property type="component" value="Unassembled WGS sequence"/>
</dbReference>
<feature type="region of interest" description="Disordered" evidence="1">
    <location>
        <begin position="196"/>
        <end position="251"/>
    </location>
</feature>
<feature type="compositionally biased region" description="Basic and acidic residues" evidence="1">
    <location>
        <begin position="196"/>
        <end position="227"/>
    </location>
</feature>
<accession>A0A6A4ID89</accession>
<proteinExistence type="predicted"/>
<sequence>MSESTSQGSDYDGLQLFQPQYVDKACNFIYTVQCTKRLPSDIAELTEVGFNLNWFQPTHEDYQRPDNVGYMDLSFGKEKIASNLKGAFKPHLQLKDYEASFEGISESQRKWGWELIDWDWTEQHEGRLETESEDHLLALSEELDDNGHPFLMFFLHFDYDHGIENIMTFIGKKQKSKESKAVGLSKSEMDRLGIWMSDREVKQRKEEKHQDSQSIKEEQDDIKHKNDSIGSIKRRGQSPVVAGSSKKIKTE</sequence>
<name>A0A6A4ID89_9AGAR</name>
<dbReference type="OrthoDB" id="10665010at2759"/>